<dbReference type="EMBL" id="CM042025">
    <property type="protein sequence ID" value="KAI3807253.1"/>
    <property type="molecule type" value="Genomic_DNA"/>
</dbReference>
<organism evidence="1 2">
    <name type="scientific">Smallanthus sonchifolius</name>
    <dbReference type="NCBI Taxonomy" id="185202"/>
    <lineage>
        <taxon>Eukaryota</taxon>
        <taxon>Viridiplantae</taxon>
        <taxon>Streptophyta</taxon>
        <taxon>Embryophyta</taxon>
        <taxon>Tracheophyta</taxon>
        <taxon>Spermatophyta</taxon>
        <taxon>Magnoliopsida</taxon>
        <taxon>eudicotyledons</taxon>
        <taxon>Gunneridae</taxon>
        <taxon>Pentapetalae</taxon>
        <taxon>asterids</taxon>
        <taxon>campanulids</taxon>
        <taxon>Asterales</taxon>
        <taxon>Asteraceae</taxon>
        <taxon>Asteroideae</taxon>
        <taxon>Heliantheae alliance</taxon>
        <taxon>Millerieae</taxon>
        <taxon>Smallanthus</taxon>
    </lineage>
</organism>
<protein>
    <submittedName>
        <fullName evidence="1">Uncharacterized protein</fullName>
    </submittedName>
</protein>
<reference evidence="1 2" key="2">
    <citation type="journal article" date="2022" name="Mol. Ecol. Resour.">
        <title>The genomes of chicory, endive, great burdock and yacon provide insights into Asteraceae paleo-polyploidization history and plant inulin production.</title>
        <authorList>
            <person name="Fan W."/>
            <person name="Wang S."/>
            <person name="Wang H."/>
            <person name="Wang A."/>
            <person name="Jiang F."/>
            <person name="Liu H."/>
            <person name="Zhao H."/>
            <person name="Xu D."/>
            <person name="Zhang Y."/>
        </authorList>
    </citation>
    <scope>NUCLEOTIDE SEQUENCE [LARGE SCALE GENOMIC DNA]</scope>
    <source>
        <strain evidence="2">cv. Yunnan</strain>
        <tissue evidence="1">Leaves</tissue>
    </source>
</reference>
<keyword evidence="2" id="KW-1185">Reference proteome</keyword>
<comment type="caution">
    <text evidence="1">The sequence shown here is derived from an EMBL/GenBank/DDBJ whole genome shotgun (WGS) entry which is preliminary data.</text>
</comment>
<dbReference type="Proteomes" id="UP001056120">
    <property type="component" value="Linkage Group LG08"/>
</dbReference>
<evidence type="ECO:0000313" key="2">
    <source>
        <dbReference type="Proteomes" id="UP001056120"/>
    </source>
</evidence>
<sequence length="83" mass="9321">MRTQWIDNATQSTTSFLSELHGPGATDVADGEPFVENQNPFYDPSGWTPMEIEAATGSSECMTMEHHLKLRSTYTEVKVDHIF</sequence>
<reference evidence="2" key="1">
    <citation type="journal article" date="2022" name="Mol. Ecol. Resour.">
        <title>The genomes of chicory, endive, great burdock and yacon provide insights into Asteraceae palaeo-polyploidization history and plant inulin production.</title>
        <authorList>
            <person name="Fan W."/>
            <person name="Wang S."/>
            <person name="Wang H."/>
            <person name="Wang A."/>
            <person name="Jiang F."/>
            <person name="Liu H."/>
            <person name="Zhao H."/>
            <person name="Xu D."/>
            <person name="Zhang Y."/>
        </authorList>
    </citation>
    <scope>NUCLEOTIDE SEQUENCE [LARGE SCALE GENOMIC DNA]</scope>
    <source>
        <strain evidence="2">cv. Yunnan</strain>
    </source>
</reference>
<proteinExistence type="predicted"/>
<name>A0ACB9IHU8_9ASTR</name>
<gene>
    <name evidence="1" type="ORF">L1987_23178</name>
</gene>
<evidence type="ECO:0000313" key="1">
    <source>
        <dbReference type="EMBL" id="KAI3807253.1"/>
    </source>
</evidence>
<accession>A0ACB9IHU8</accession>